<dbReference type="AlphaFoldDB" id="A0A655BSR5"/>
<feature type="compositionally biased region" description="Polar residues" evidence="1">
    <location>
        <begin position="11"/>
        <end position="22"/>
    </location>
</feature>
<dbReference type="EMBL" id="CQPD01000006">
    <property type="protein sequence ID" value="CNT75186.1"/>
    <property type="molecule type" value="Genomic_DNA"/>
</dbReference>
<gene>
    <name evidence="2" type="ORF">ERS008207_00824</name>
</gene>
<organism evidence="2 3">
    <name type="scientific">Salmonella enterica subsp. enterica serovar Bovismorbificans</name>
    <dbReference type="NCBI Taxonomy" id="58097"/>
    <lineage>
        <taxon>Bacteria</taxon>
        <taxon>Pseudomonadati</taxon>
        <taxon>Pseudomonadota</taxon>
        <taxon>Gammaproteobacteria</taxon>
        <taxon>Enterobacterales</taxon>
        <taxon>Enterobacteriaceae</taxon>
        <taxon>Salmonella</taxon>
    </lineage>
</organism>
<sequence>MSVSGGPACAQGQNTESGAHQTETQREFAPDTHGAITAYALFNQPGQDDPTQHHGKGVHRLEHGGRNGIAQNIAVHKAVDIQADRTAALLGKRPEQHTEQGQGDNQPQFFALFGRLRLTINFCQHDQADRGRHD</sequence>
<evidence type="ECO:0000313" key="2">
    <source>
        <dbReference type="EMBL" id="CNT75186.1"/>
    </source>
</evidence>
<proteinExistence type="predicted"/>
<dbReference type="Proteomes" id="UP000042394">
    <property type="component" value="Unassembled WGS sequence"/>
</dbReference>
<reference evidence="2 3" key="1">
    <citation type="submission" date="2015-03" db="EMBL/GenBank/DDBJ databases">
        <authorList>
            <consortium name="Pathogen Informatics"/>
        </authorList>
    </citation>
    <scope>NUCLEOTIDE SEQUENCE [LARGE SCALE GENOMIC DNA]</scope>
    <source>
        <strain evidence="2 3">D4891</strain>
    </source>
</reference>
<name>A0A655BSR5_SALET</name>
<evidence type="ECO:0000256" key="1">
    <source>
        <dbReference type="SAM" id="MobiDB-lite"/>
    </source>
</evidence>
<feature type="region of interest" description="Disordered" evidence="1">
    <location>
        <begin position="1"/>
        <end position="67"/>
    </location>
</feature>
<evidence type="ECO:0000313" key="3">
    <source>
        <dbReference type="Proteomes" id="UP000042394"/>
    </source>
</evidence>
<accession>A0A655BSR5</accession>
<protein>
    <submittedName>
        <fullName evidence="2">Uncharacterized protein</fullName>
    </submittedName>
</protein>